<dbReference type="InterPro" id="IPR005925">
    <property type="entry name" value="Agmatinase-rel"/>
</dbReference>
<dbReference type="InterPro" id="IPR023696">
    <property type="entry name" value="Ureohydrolase_dom_sf"/>
</dbReference>
<sequence>MTKSNLKDLSLFNNDGAIFMGAQRGIDQSRVSLLGVPYDGTCCFRPGARFGPSAIREDSYGIETYCPQLDLDLEDINFTDIGSLDVPLGDAELTLDYISDATNILLKNNLKPLIIGGEHSITIGIIKSIITNYPDLIMLQLDAHADLRDEWLGSKLSHACTMKRCLEILPSKKIFQIGIRSGTKSEFLEMNNSKRLIQHTLGENAKSLEEALKSFKGRPIYLTFDLDWFDPSVMPGTGTPEPGGYFWGDFAAIINVIKSHNLIGADVVELSPKLDNTGISSILAAKVIRSLIMLLDKSS</sequence>
<accession>A0A0A2C2N0</accession>
<evidence type="ECO:0000256" key="3">
    <source>
        <dbReference type="ARBA" id="ARBA00022801"/>
    </source>
</evidence>
<feature type="binding site" evidence="4">
    <location>
        <position position="146"/>
    </location>
    <ligand>
        <name>Mn(2+)</name>
        <dbReference type="ChEBI" id="CHEBI:29035"/>
        <label>1</label>
    </ligand>
</feature>
<dbReference type="Gene3D" id="3.40.800.10">
    <property type="entry name" value="Ureohydrolase domain"/>
    <property type="match status" value="1"/>
</dbReference>
<dbReference type="AlphaFoldDB" id="A0A0A2C2N0"/>
<evidence type="ECO:0000256" key="1">
    <source>
        <dbReference type="ARBA" id="ARBA00009227"/>
    </source>
</evidence>
<dbReference type="PROSITE" id="PS51409">
    <property type="entry name" value="ARGINASE_2"/>
    <property type="match status" value="1"/>
</dbReference>
<feature type="binding site" evidence="4">
    <location>
        <position position="119"/>
    </location>
    <ligand>
        <name>Mn(2+)</name>
        <dbReference type="ChEBI" id="CHEBI:29035"/>
        <label>1</label>
    </ligand>
</feature>
<evidence type="ECO:0000256" key="2">
    <source>
        <dbReference type="ARBA" id="ARBA00022723"/>
    </source>
</evidence>
<evidence type="ECO:0000256" key="4">
    <source>
        <dbReference type="PIRSR" id="PIRSR036979-1"/>
    </source>
</evidence>
<protein>
    <submittedName>
        <fullName evidence="6">Agmatinase</fullName>
        <ecNumber evidence="6">3.5.3.11</ecNumber>
    </submittedName>
</protein>
<reference evidence="7" key="1">
    <citation type="journal article" date="2014" name="Sci. Data">
        <title>Genomes of diverse isolates of the marine cyanobacterium Prochlorococcus.</title>
        <authorList>
            <person name="Biller S."/>
            <person name="Berube P."/>
            <person name="Thompson J."/>
            <person name="Kelly L."/>
            <person name="Roggensack S."/>
            <person name="Awad L."/>
            <person name="Roache-Johnson K."/>
            <person name="Ding H."/>
            <person name="Giovannoni S.J."/>
            <person name="Moore L.R."/>
            <person name="Chisholm S.W."/>
        </authorList>
    </citation>
    <scope>NUCLEOTIDE SEQUENCE [LARGE SCALE GENOMIC DNA]</scope>
    <source>
        <strain evidence="7">PAC1</strain>
    </source>
</reference>
<dbReference type="PANTHER" id="PTHR11358:SF26">
    <property type="entry name" value="GUANIDINO ACID HYDROLASE, MITOCHONDRIAL"/>
    <property type="match status" value="1"/>
</dbReference>
<dbReference type="RefSeq" id="WP_036905927.1">
    <property type="nucleotide sequence ID" value="NZ_CP138967.1"/>
</dbReference>
<dbReference type="Pfam" id="PF00491">
    <property type="entry name" value="Arginase"/>
    <property type="match status" value="1"/>
</dbReference>
<feature type="binding site" evidence="4">
    <location>
        <position position="142"/>
    </location>
    <ligand>
        <name>Mn(2+)</name>
        <dbReference type="ChEBI" id="CHEBI:29035"/>
        <label>1</label>
    </ligand>
</feature>
<evidence type="ECO:0000313" key="7">
    <source>
        <dbReference type="Proteomes" id="UP000030392"/>
    </source>
</evidence>
<dbReference type="EMBL" id="JNAX01000011">
    <property type="protein sequence ID" value="KGG20576.1"/>
    <property type="molecule type" value="Genomic_DNA"/>
</dbReference>
<dbReference type="PIRSF" id="PIRSF036979">
    <property type="entry name" value="Arginase"/>
    <property type="match status" value="1"/>
</dbReference>
<dbReference type="Proteomes" id="UP000030392">
    <property type="component" value="Unassembled WGS sequence"/>
</dbReference>
<dbReference type="GO" id="GO:0033389">
    <property type="term" value="P:putrescine biosynthetic process from arginine, via agmatine"/>
    <property type="evidence" value="ECO:0007669"/>
    <property type="project" value="TreeGrafter"/>
</dbReference>
<evidence type="ECO:0000256" key="5">
    <source>
        <dbReference type="RuleBase" id="RU003684"/>
    </source>
</evidence>
<evidence type="ECO:0000313" key="6">
    <source>
        <dbReference type="EMBL" id="KGG20576.1"/>
    </source>
</evidence>
<keyword evidence="3 5" id="KW-0378">Hydrolase</keyword>
<feature type="binding site" evidence="4">
    <location>
        <position position="144"/>
    </location>
    <ligand>
        <name>Mn(2+)</name>
        <dbReference type="ChEBI" id="CHEBI:29035"/>
        <label>1</label>
    </ligand>
</feature>
<name>A0A0A2C2N0_PROMR</name>
<dbReference type="GO" id="GO:0008783">
    <property type="term" value="F:agmatinase activity"/>
    <property type="evidence" value="ECO:0007669"/>
    <property type="project" value="UniProtKB-EC"/>
</dbReference>
<dbReference type="EC" id="3.5.3.11" evidence="6"/>
<keyword evidence="2 4" id="KW-0479">Metal-binding</keyword>
<keyword evidence="4" id="KW-0464">Manganese</keyword>
<dbReference type="PROSITE" id="PS01053">
    <property type="entry name" value="ARGINASE_1"/>
    <property type="match status" value="1"/>
</dbReference>
<dbReference type="SUPFAM" id="SSF52768">
    <property type="entry name" value="Arginase/deacetylase"/>
    <property type="match status" value="1"/>
</dbReference>
<dbReference type="InterPro" id="IPR020855">
    <property type="entry name" value="Ureohydrolase_Mn_BS"/>
</dbReference>
<feature type="binding site" evidence="4">
    <location>
        <position position="225"/>
    </location>
    <ligand>
        <name>Mn(2+)</name>
        <dbReference type="ChEBI" id="CHEBI:29035"/>
        <label>1</label>
    </ligand>
</feature>
<dbReference type="PANTHER" id="PTHR11358">
    <property type="entry name" value="ARGINASE/AGMATINASE"/>
    <property type="match status" value="1"/>
</dbReference>
<dbReference type="GO" id="GO:0046872">
    <property type="term" value="F:metal ion binding"/>
    <property type="evidence" value="ECO:0007669"/>
    <property type="project" value="UniProtKB-KW"/>
</dbReference>
<comment type="similarity">
    <text evidence="1">Belongs to the arginase family. Agmatinase subfamily.</text>
</comment>
<gene>
    <name evidence="6" type="ORF">EV03_1077</name>
</gene>
<comment type="caution">
    <text evidence="6">The sequence shown here is derived from an EMBL/GenBank/DDBJ whole genome shotgun (WGS) entry which is preliminary data.</text>
</comment>
<dbReference type="CDD" id="cd11593">
    <property type="entry name" value="Agmatinase-like_2"/>
    <property type="match status" value="1"/>
</dbReference>
<organism evidence="6 7">
    <name type="scientific">Prochlorococcus marinus str. PAC1</name>
    <dbReference type="NCBI Taxonomy" id="59924"/>
    <lineage>
        <taxon>Bacteria</taxon>
        <taxon>Bacillati</taxon>
        <taxon>Cyanobacteriota</taxon>
        <taxon>Cyanophyceae</taxon>
        <taxon>Synechococcales</taxon>
        <taxon>Prochlorococcaceae</taxon>
        <taxon>Prochlorococcus</taxon>
    </lineage>
</organism>
<comment type="cofactor">
    <cofactor evidence="4">
        <name>Mn(2+)</name>
        <dbReference type="ChEBI" id="CHEBI:29035"/>
    </cofactor>
    <text evidence="4">Binds 2 manganese ions per subunit.</text>
</comment>
<feature type="binding site" evidence="4">
    <location>
        <position position="227"/>
    </location>
    <ligand>
        <name>Mn(2+)</name>
        <dbReference type="ChEBI" id="CHEBI:29035"/>
        <label>1</label>
    </ligand>
</feature>
<dbReference type="NCBIfam" id="TIGR01230">
    <property type="entry name" value="agmatinase"/>
    <property type="match status" value="1"/>
</dbReference>
<proteinExistence type="inferred from homology"/>
<dbReference type="InterPro" id="IPR006035">
    <property type="entry name" value="Ureohydrolase"/>
</dbReference>